<dbReference type="RefSeq" id="WP_284254800.1">
    <property type="nucleotide sequence ID" value="NZ_BAAAQO010000004.1"/>
</dbReference>
<keyword evidence="3" id="KW-1185">Reference proteome</keyword>
<evidence type="ECO:0000259" key="1">
    <source>
        <dbReference type="Pfam" id="PF01243"/>
    </source>
</evidence>
<feature type="domain" description="Pyridoxamine 5'-phosphate oxidase N-terminal" evidence="1">
    <location>
        <begin position="11"/>
        <end position="87"/>
    </location>
</feature>
<reference evidence="3" key="1">
    <citation type="journal article" date="2019" name="Int. J. Syst. Evol. Microbiol.">
        <title>The Global Catalogue of Microorganisms (GCM) 10K type strain sequencing project: providing services to taxonomists for standard genome sequencing and annotation.</title>
        <authorList>
            <consortium name="The Broad Institute Genomics Platform"/>
            <consortium name="The Broad Institute Genome Sequencing Center for Infectious Disease"/>
            <person name="Wu L."/>
            <person name="Ma J."/>
        </authorList>
    </citation>
    <scope>NUCLEOTIDE SEQUENCE [LARGE SCALE GENOMIC DNA]</scope>
    <source>
        <strain evidence="3">NBRC 108894</strain>
    </source>
</reference>
<organism evidence="2 3">
    <name type="scientific">Pseudolysinimonas kribbensis</name>
    <dbReference type="NCBI Taxonomy" id="433641"/>
    <lineage>
        <taxon>Bacteria</taxon>
        <taxon>Bacillati</taxon>
        <taxon>Actinomycetota</taxon>
        <taxon>Actinomycetes</taxon>
        <taxon>Micrococcales</taxon>
        <taxon>Microbacteriaceae</taxon>
        <taxon>Pseudolysinimonas</taxon>
    </lineage>
</organism>
<dbReference type="InterPro" id="IPR011576">
    <property type="entry name" value="Pyridox_Oxase_N"/>
</dbReference>
<dbReference type="InterPro" id="IPR012349">
    <property type="entry name" value="Split_barrel_FMN-bd"/>
</dbReference>
<dbReference type="SUPFAM" id="SSF50475">
    <property type="entry name" value="FMN-binding split barrel"/>
    <property type="match status" value="1"/>
</dbReference>
<evidence type="ECO:0000313" key="2">
    <source>
        <dbReference type="EMBL" id="GMA96173.1"/>
    </source>
</evidence>
<gene>
    <name evidence="2" type="ORF">GCM10025881_29970</name>
</gene>
<protein>
    <recommendedName>
        <fullName evidence="1">Pyridoxamine 5'-phosphate oxidase N-terminal domain-containing protein</fullName>
    </recommendedName>
</protein>
<dbReference type="Proteomes" id="UP001157034">
    <property type="component" value="Unassembled WGS sequence"/>
</dbReference>
<dbReference type="Gene3D" id="2.30.110.10">
    <property type="entry name" value="Electron Transport, Fmn-binding Protein, Chain A"/>
    <property type="match status" value="1"/>
</dbReference>
<dbReference type="Pfam" id="PF01243">
    <property type="entry name" value="PNPOx_N"/>
    <property type="match status" value="1"/>
</dbReference>
<evidence type="ECO:0000313" key="3">
    <source>
        <dbReference type="Proteomes" id="UP001157034"/>
    </source>
</evidence>
<comment type="caution">
    <text evidence="2">The sequence shown here is derived from an EMBL/GenBank/DDBJ whole genome shotgun (WGS) entry which is preliminary data.</text>
</comment>
<accession>A0ABQ6K6V0</accession>
<proteinExistence type="predicted"/>
<name>A0ABQ6K6V0_9MICO</name>
<dbReference type="EMBL" id="BSVB01000001">
    <property type="protein sequence ID" value="GMA96173.1"/>
    <property type="molecule type" value="Genomic_DNA"/>
</dbReference>
<sequence>MPDLTDIDRIVGGIRYLVLATADADGTPWATPVFFAPLGRDGVCWVSSADARHSRNIAKRTSVAITVFDSTVAIGHAEAAYFEADAAALPAGETGQALEALNARLPEPKRMTADDLLPVGPLTVYRATLRRRYLLVRGGNQEFRNVLDMTVEV</sequence>